<evidence type="ECO:0000256" key="12">
    <source>
        <dbReference type="ARBA" id="ARBA00023136"/>
    </source>
</evidence>
<keyword evidence="8" id="KW-0106">Calcium</keyword>
<dbReference type="AlphaFoldDB" id="K1X0X5"/>
<dbReference type="KEGG" id="mbe:MBM_07229"/>
<evidence type="ECO:0000313" key="18">
    <source>
        <dbReference type="Proteomes" id="UP000006753"/>
    </source>
</evidence>
<feature type="region of interest" description="Disordered" evidence="15">
    <location>
        <begin position="407"/>
        <end position="681"/>
    </location>
</feature>
<evidence type="ECO:0000256" key="1">
    <source>
        <dbReference type="ARBA" id="ARBA00001913"/>
    </source>
</evidence>
<dbReference type="STRING" id="1072389.K1X0X5"/>
<evidence type="ECO:0000256" key="9">
    <source>
        <dbReference type="ARBA" id="ARBA00022963"/>
    </source>
</evidence>
<evidence type="ECO:0000256" key="11">
    <source>
        <dbReference type="ARBA" id="ARBA00023098"/>
    </source>
</evidence>
<keyword evidence="9" id="KW-0442">Lipid degradation</keyword>
<dbReference type="eggNOG" id="KOG2088">
    <property type="taxonomic scope" value="Eukaryota"/>
</dbReference>
<feature type="region of interest" description="Disordered" evidence="15">
    <location>
        <begin position="33"/>
        <end position="57"/>
    </location>
</feature>
<sequence length="1190" mass="129226">MERPRRQGANPPPISHFHFHAPSSHIQRVEMQADERDRKGREVGIASSNPTPAAESSTLLPAPIANVVSLATRSGSLYLRLGTFIGGLALDGARVTTLTGLEVSRAAFEGILHRAGRDVYLRSRGQLGKVEAEGILERSIATLHSTITNISFAASTGFYISSTALHGAGDLSQQLLFTLDSILGSTDSSRAIASIVTLIRREFQNPATGQEGEKVGVADLLLGICGLALLQRWCKKITDAEGTGDAVVWDVVVLDDGRRADVISKDDVPNAEEDVARTHSISFVAPGRDEVVQTIERESRLQDESEDDLPEINLRQKIMRSLPADASVSITTETTTTKTITVEITGAQPLDLSPPHGVEIVEEDVHHTPELDLDGHALTNEPRNGSLTPRYRVVYRIARSTFRGTDIERKKETGKENEIEESDDEENLPATEDRRVLEDSEISKPSMLFPDLPPEPPGKGKSRKLSSDVMNTDRSPRSTAPGFGNLLGFSSIPIPKSPEHAANQKRTRRPMSSASSTSDLPHLRKVAAKPPATKKPLLERPPTKPSEKKGSFRNVLRKGSGTALPNFWNKDSAAQSKTKPPPMKPSWEISGPSSASKSNLPVPHRNSGMISARDTPKPPQRDDPNYFSSRDLGSMQPADTQRSPSSGSYYSVHERRRDSLLSQTDTYSIHSAETRPGSPTAFRTHLKAQSNLIRARSEKNIVKQPVSPILQHRRSKSVVPSIYTLGANNSATSLVLASQPSRSAFESSETLEALAHTGFIDGLFPQHHIVRNITRFVRFASASYGASFLRVMGIVTSKGPTAKEIETSHHHEHHSFSTHTQLPPSTILLSSFVDPQGGTDANGNTNTGVPMVHFVSLDHESRAVVLTCRGTLGFEDVLTDMTCDYDELEYRGKAYKVHRGMHASARRLLDGGGGRVMATITAALEEFPDYGLVMCGHSLGGGVTALLAILISEPSSDSSSTAFFTSSNYTSSHLRLSSSQTEQSSAPSRIHLPPGRRVHVYAYGPPATLSPSLRLATRGLITTIINGQDLVPYLSLGVLHDLQAVALAFKTDDSGAKGEVRKRVWAGITGTFMDNWYANRPPGMNTEDDDQWAYSALKALRASMLSAKLLPPGEVFVVETMPVLQRDALVTGGNGEARDLGRPATRSVLKYVRDVEKRFGEIRFGGSMLLDHSPGRYEMSLGALGKGVLG</sequence>
<feature type="compositionally biased region" description="Basic and acidic residues" evidence="15">
    <location>
        <begin position="33"/>
        <end position="42"/>
    </location>
</feature>
<evidence type="ECO:0000256" key="4">
    <source>
        <dbReference type="ARBA" id="ARBA00022553"/>
    </source>
</evidence>
<dbReference type="OrthoDB" id="438440at2759"/>
<evidence type="ECO:0000256" key="5">
    <source>
        <dbReference type="ARBA" id="ARBA00022692"/>
    </source>
</evidence>
<dbReference type="Gene3D" id="3.40.50.1820">
    <property type="entry name" value="alpha/beta hydrolase"/>
    <property type="match status" value="1"/>
</dbReference>
<evidence type="ECO:0000256" key="7">
    <source>
        <dbReference type="ARBA" id="ARBA00022801"/>
    </source>
</evidence>
<comment type="subcellular location">
    <subcellularLocation>
        <location evidence="2">Cell membrane</location>
        <topology evidence="2">Multi-pass membrane protein</topology>
    </subcellularLocation>
</comment>
<keyword evidence="10" id="KW-1133">Transmembrane helix</keyword>
<keyword evidence="3" id="KW-1003">Cell membrane</keyword>
<accession>K1X0X5</accession>
<feature type="compositionally biased region" description="Polar residues" evidence="15">
    <location>
        <begin position="46"/>
        <end position="57"/>
    </location>
</feature>
<evidence type="ECO:0000256" key="15">
    <source>
        <dbReference type="SAM" id="MobiDB-lite"/>
    </source>
</evidence>
<evidence type="ECO:0000256" key="14">
    <source>
        <dbReference type="ARBA" id="ARBA00026104"/>
    </source>
</evidence>
<organism evidence="17 18">
    <name type="scientific">Marssonina brunnea f. sp. multigermtubi (strain MB_m1)</name>
    <name type="common">Marssonina leaf spot fungus</name>
    <dbReference type="NCBI Taxonomy" id="1072389"/>
    <lineage>
        <taxon>Eukaryota</taxon>
        <taxon>Fungi</taxon>
        <taxon>Dikarya</taxon>
        <taxon>Ascomycota</taxon>
        <taxon>Pezizomycotina</taxon>
        <taxon>Leotiomycetes</taxon>
        <taxon>Helotiales</taxon>
        <taxon>Drepanopezizaceae</taxon>
        <taxon>Drepanopeziza</taxon>
    </lineage>
</organism>
<gene>
    <name evidence="17" type="ORF">MBM_07229</name>
</gene>
<dbReference type="OMA" id="SWKVHKG"/>
<dbReference type="PANTHER" id="PTHR45792:SF7">
    <property type="entry name" value="PUTATIVE (AFU_ORTHOLOGUE AFUA_6G02710)-RELATED"/>
    <property type="match status" value="1"/>
</dbReference>
<evidence type="ECO:0000256" key="6">
    <source>
        <dbReference type="ARBA" id="ARBA00022723"/>
    </source>
</evidence>
<dbReference type="Proteomes" id="UP000006753">
    <property type="component" value="Unassembled WGS sequence"/>
</dbReference>
<keyword evidence="5" id="KW-0812">Transmembrane</keyword>
<evidence type="ECO:0000256" key="10">
    <source>
        <dbReference type="ARBA" id="ARBA00022989"/>
    </source>
</evidence>
<dbReference type="GO" id="GO:0046340">
    <property type="term" value="P:diacylglycerol catabolic process"/>
    <property type="evidence" value="ECO:0007669"/>
    <property type="project" value="TreeGrafter"/>
</dbReference>
<dbReference type="SUPFAM" id="SSF53474">
    <property type="entry name" value="alpha/beta-Hydrolases"/>
    <property type="match status" value="1"/>
</dbReference>
<feature type="compositionally biased region" description="Polar residues" evidence="15">
    <location>
        <begin position="660"/>
        <end position="671"/>
    </location>
</feature>
<evidence type="ECO:0000256" key="2">
    <source>
        <dbReference type="ARBA" id="ARBA00004651"/>
    </source>
</evidence>
<feature type="compositionally biased region" description="Basic and acidic residues" evidence="15">
    <location>
        <begin position="431"/>
        <end position="442"/>
    </location>
</feature>
<dbReference type="HOGENOM" id="CLU_001871_0_0_1"/>
<evidence type="ECO:0000256" key="8">
    <source>
        <dbReference type="ARBA" id="ARBA00022837"/>
    </source>
</evidence>
<comment type="cofactor">
    <cofactor evidence="1">
        <name>Ca(2+)</name>
        <dbReference type="ChEBI" id="CHEBI:29108"/>
    </cofactor>
</comment>
<keyword evidence="12" id="KW-0472">Membrane</keyword>
<feature type="compositionally biased region" description="Basic and acidic residues" evidence="15">
    <location>
        <begin position="407"/>
        <end position="417"/>
    </location>
</feature>
<feature type="compositionally biased region" description="Polar residues" evidence="15">
    <location>
        <begin position="637"/>
        <end position="649"/>
    </location>
</feature>
<feature type="compositionally biased region" description="Polar residues" evidence="15">
    <location>
        <begin position="510"/>
        <end position="519"/>
    </location>
</feature>
<dbReference type="PANTHER" id="PTHR45792">
    <property type="entry name" value="DIACYLGLYCEROL LIPASE HOMOLOG-RELATED"/>
    <property type="match status" value="1"/>
</dbReference>
<reference evidence="17 18" key="1">
    <citation type="journal article" date="2012" name="BMC Genomics">
        <title>Sequencing the genome of Marssonina brunnea reveals fungus-poplar co-evolution.</title>
        <authorList>
            <person name="Zhu S."/>
            <person name="Cao Y.-Z."/>
            <person name="Jiang C."/>
            <person name="Tan B.-Y."/>
            <person name="Wang Z."/>
            <person name="Feng S."/>
            <person name="Zhang L."/>
            <person name="Su X.-H."/>
            <person name="Brejova B."/>
            <person name="Vinar T."/>
            <person name="Xu M."/>
            <person name="Wang M.-X."/>
            <person name="Zhang S.-G."/>
            <person name="Huang M.-R."/>
            <person name="Wu R."/>
            <person name="Zhou Y."/>
        </authorList>
    </citation>
    <scope>NUCLEOTIDE SEQUENCE [LARGE SCALE GENOMIC DNA]</scope>
    <source>
        <strain evidence="17 18">MB_m1</strain>
    </source>
</reference>
<dbReference type="GO" id="GO:0046872">
    <property type="term" value="F:metal ion binding"/>
    <property type="evidence" value="ECO:0007669"/>
    <property type="project" value="UniProtKB-KW"/>
</dbReference>
<feature type="domain" description="Fungal lipase-type" evidence="16">
    <location>
        <begin position="865"/>
        <end position="1035"/>
    </location>
</feature>
<feature type="compositionally biased region" description="Basic and acidic residues" evidence="15">
    <location>
        <begin position="614"/>
        <end position="624"/>
    </location>
</feature>
<dbReference type="InterPro" id="IPR029058">
    <property type="entry name" value="AB_hydrolase_fold"/>
</dbReference>
<dbReference type="GO" id="GO:0005886">
    <property type="term" value="C:plasma membrane"/>
    <property type="evidence" value="ECO:0007669"/>
    <property type="project" value="UniProtKB-SubCell"/>
</dbReference>
<dbReference type="RefSeq" id="XP_007295118.1">
    <property type="nucleotide sequence ID" value="XM_007295056.1"/>
</dbReference>
<protein>
    <recommendedName>
        <fullName evidence="14">sn-1-specific diacylglycerol lipase</fullName>
        <ecNumber evidence="14">3.1.1.116</ecNumber>
    </recommendedName>
</protein>
<feature type="compositionally biased region" description="Acidic residues" evidence="15">
    <location>
        <begin position="418"/>
        <end position="427"/>
    </location>
</feature>
<dbReference type="GeneID" id="18763164"/>
<evidence type="ECO:0000259" key="16">
    <source>
        <dbReference type="Pfam" id="PF01764"/>
    </source>
</evidence>
<evidence type="ECO:0000256" key="3">
    <source>
        <dbReference type="ARBA" id="ARBA00022475"/>
    </source>
</evidence>
<dbReference type="InterPro" id="IPR002921">
    <property type="entry name" value="Fungal_lipase-type"/>
</dbReference>
<feature type="compositionally biased region" description="Basic and acidic residues" evidence="15">
    <location>
        <begin position="536"/>
        <end position="550"/>
    </location>
</feature>
<keyword evidence="6" id="KW-0479">Metal-binding</keyword>
<evidence type="ECO:0000313" key="17">
    <source>
        <dbReference type="EMBL" id="EKD14508.1"/>
    </source>
</evidence>
<keyword evidence="18" id="KW-1185">Reference proteome</keyword>
<comment type="catalytic activity">
    <reaction evidence="13">
        <text>a 1,2-diacyl-sn-glycerol + H2O = a 2-acylglycerol + a fatty acid + H(+)</text>
        <dbReference type="Rhea" id="RHEA:33275"/>
        <dbReference type="ChEBI" id="CHEBI:15377"/>
        <dbReference type="ChEBI" id="CHEBI:15378"/>
        <dbReference type="ChEBI" id="CHEBI:17389"/>
        <dbReference type="ChEBI" id="CHEBI:17815"/>
        <dbReference type="ChEBI" id="CHEBI:28868"/>
        <dbReference type="EC" id="3.1.1.116"/>
    </reaction>
    <physiologicalReaction direction="left-to-right" evidence="13">
        <dbReference type="Rhea" id="RHEA:33276"/>
    </physiologicalReaction>
</comment>
<dbReference type="Pfam" id="PF01764">
    <property type="entry name" value="Lipase_3"/>
    <property type="match status" value="1"/>
</dbReference>
<proteinExistence type="predicted"/>
<dbReference type="EMBL" id="JH921445">
    <property type="protein sequence ID" value="EKD14508.1"/>
    <property type="molecule type" value="Genomic_DNA"/>
</dbReference>
<name>K1X0X5_MARBU</name>
<keyword evidence="4" id="KW-0597">Phosphoprotein</keyword>
<dbReference type="GO" id="GO:0016298">
    <property type="term" value="F:lipase activity"/>
    <property type="evidence" value="ECO:0007669"/>
    <property type="project" value="TreeGrafter"/>
</dbReference>
<evidence type="ECO:0000256" key="13">
    <source>
        <dbReference type="ARBA" id="ARBA00024531"/>
    </source>
</evidence>
<dbReference type="EC" id="3.1.1.116" evidence="14"/>
<dbReference type="GO" id="GO:0019369">
    <property type="term" value="P:arachidonate metabolic process"/>
    <property type="evidence" value="ECO:0007669"/>
    <property type="project" value="TreeGrafter"/>
</dbReference>
<dbReference type="CDD" id="cd00519">
    <property type="entry name" value="Lipase_3"/>
    <property type="match status" value="1"/>
</dbReference>
<keyword evidence="11" id="KW-0443">Lipid metabolism</keyword>
<dbReference type="InParanoid" id="K1X0X5"/>
<keyword evidence="7" id="KW-0378">Hydrolase</keyword>
<dbReference type="InterPro" id="IPR052214">
    <property type="entry name" value="DAG_Lipase-Related"/>
</dbReference>